<feature type="modified residue" description="4-aspartylphosphate" evidence="2">
    <location>
        <position position="52"/>
    </location>
</feature>
<dbReference type="Pfam" id="PF00072">
    <property type="entry name" value="Response_reg"/>
    <property type="match status" value="1"/>
</dbReference>
<evidence type="ECO:0000256" key="2">
    <source>
        <dbReference type="PROSITE-ProRule" id="PRU00169"/>
    </source>
</evidence>
<dbReference type="InterPro" id="IPR001789">
    <property type="entry name" value="Sig_transdc_resp-reg_receiver"/>
</dbReference>
<accession>A0A5C6F586</accession>
<dbReference type="Gene3D" id="3.40.50.2300">
    <property type="match status" value="1"/>
</dbReference>
<evidence type="ECO:0000313" key="5">
    <source>
        <dbReference type="EMBL" id="TWU56923.1"/>
    </source>
</evidence>
<evidence type="ECO:0000259" key="4">
    <source>
        <dbReference type="PROSITE" id="PS50110"/>
    </source>
</evidence>
<dbReference type="SMART" id="SM00448">
    <property type="entry name" value="REC"/>
    <property type="match status" value="1"/>
</dbReference>
<dbReference type="GO" id="GO:0000160">
    <property type="term" value="P:phosphorelay signal transduction system"/>
    <property type="evidence" value="ECO:0007669"/>
    <property type="project" value="InterPro"/>
</dbReference>
<dbReference type="InterPro" id="IPR011006">
    <property type="entry name" value="CheY-like_superfamily"/>
</dbReference>
<dbReference type="SUPFAM" id="SSF52172">
    <property type="entry name" value="CheY-like"/>
    <property type="match status" value="1"/>
</dbReference>
<dbReference type="OrthoDB" id="9770645at2"/>
<reference evidence="5 6" key="1">
    <citation type="submission" date="2019-02" db="EMBL/GenBank/DDBJ databases">
        <title>Deep-cultivation of Planctomycetes and their phenomic and genomic characterization uncovers novel biology.</title>
        <authorList>
            <person name="Wiegand S."/>
            <person name="Jogler M."/>
            <person name="Boedeker C."/>
            <person name="Pinto D."/>
            <person name="Vollmers J."/>
            <person name="Rivas-Marin E."/>
            <person name="Kohn T."/>
            <person name="Peeters S.H."/>
            <person name="Heuer A."/>
            <person name="Rast P."/>
            <person name="Oberbeckmann S."/>
            <person name="Bunk B."/>
            <person name="Jeske O."/>
            <person name="Meyerdierks A."/>
            <person name="Storesund J.E."/>
            <person name="Kallscheuer N."/>
            <person name="Luecker S."/>
            <person name="Lage O.M."/>
            <person name="Pohl T."/>
            <person name="Merkel B.J."/>
            <person name="Hornburger P."/>
            <person name="Mueller R.-W."/>
            <person name="Bruemmer F."/>
            <person name="Labrenz M."/>
            <person name="Spormann A.M."/>
            <person name="Op Den Camp H."/>
            <person name="Overmann J."/>
            <person name="Amann R."/>
            <person name="Jetten M.S.M."/>
            <person name="Mascher T."/>
            <person name="Medema M.H."/>
            <person name="Devos D.P."/>
            <person name="Kaster A.-K."/>
            <person name="Ovreas L."/>
            <person name="Rohde M."/>
            <person name="Galperin M.Y."/>
            <person name="Jogler C."/>
        </authorList>
    </citation>
    <scope>NUCLEOTIDE SEQUENCE [LARGE SCALE GENOMIC DNA]</scope>
    <source>
        <strain evidence="5 6">Poly51</strain>
    </source>
</reference>
<dbReference type="Gene3D" id="3.30.565.10">
    <property type="entry name" value="Histidine kinase-like ATPase, C-terminal domain"/>
    <property type="match status" value="1"/>
</dbReference>
<proteinExistence type="predicted"/>
<dbReference type="RefSeq" id="WP_146458324.1">
    <property type="nucleotide sequence ID" value="NZ_SJPW01000003.1"/>
</dbReference>
<protein>
    <submittedName>
        <fullName evidence="5">Regulatory protein LuxO</fullName>
    </submittedName>
</protein>
<evidence type="ECO:0000256" key="3">
    <source>
        <dbReference type="SAM" id="MobiDB-lite"/>
    </source>
</evidence>
<feature type="region of interest" description="Disordered" evidence="3">
    <location>
        <begin position="243"/>
        <end position="262"/>
    </location>
</feature>
<gene>
    <name evidence="5" type="primary">luxO_1</name>
    <name evidence="5" type="ORF">Poly51_28410</name>
</gene>
<sequence length="298" mass="32574">MSSILLAEDSSTHAALMRSILESAGYHVECVENGRLALETLGQRQPDLVVTDLRMPELNGMELVRAIAEKYSHLPTVVVTARGSESLAVDALATGAANFVPKNSLHKLLNRVVGQTIRMAHADRVFGEGYPPLKRPEFTLTVANDIAAIEPVVLFVVQTLAATGHMNPTHRIRIGTAVYSAMLNAICFGNLEIQDSETLLSRLLAGDETGVQEMAERAAKPEYARRTVELRFSVGEHDTRIQVSQTGRGRVTRMTPAPGTPESFELEQCRGLMLLTSLMDDVIFRAGNSEVVMVKNHD</sequence>
<dbReference type="AlphaFoldDB" id="A0A5C6F586"/>
<dbReference type="CDD" id="cd00156">
    <property type="entry name" value="REC"/>
    <property type="match status" value="1"/>
</dbReference>
<dbReference type="PANTHER" id="PTHR44591:SF3">
    <property type="entry name" value="RESPONSE REGULATORY DOMAIN-CONTAINING PROTEIN"/>
    <property type="match status" value="1"/>
</dbReference>
<dbReference type="InterPro" id="IPR036890">
    <property type="entry name" value="HATPase_C_sf"/>
</dbReference>
<dbReference type="PANTHER" id="PTHR44591">
    <property type="entry name" value="STRESS RESPONSE REGULATOR PROTEIN 1"/>
    <property type="match status" value="1"/>
</dbReference>
<dbReference type="EMBL" id="SJPW01000003">
    <property type="protein sequence ID" value="TWU56923.1"/>
    <property type="molecule type" value="Genomic_DNA"/>
</dbReference>
<feature type="domain" description="Response regulatory" evidence="4">
    <location>
        <begin position="3"/>
        <end position="117"/>
    </location>
</feature>
<comment type="caution">
    <text evidence="5">The sequence shown here is derived from an EMBL/GenBank/DDBJ whole genome shotgun (WGS) entry which is preliminary data.</text>
</comment>
<name>A0A5C6F586_9BACT</name>
<evidence type="ECO:0000256" key="1">
    <source>
        <dbReference type="ARBA" id="ARBA00022553"/>
    </source>
</evidence>
<dbReference type="InterPro" id="IPR050595">
    <property type="entry name" value="Bact_response_regulator"/>
</dbReference>
<dbReference type="Pfam" id="PF13581">
    <property type="entry name" value="HATPase_c_2"/>
    <property type="match status" value="1"/>
</dbReference>
<keyword evidence="6" id="KW-1185">Reference proteome</keyword>
<dbReference type="Proteomes" id="UP000318288">
    <property type="component" value="Unassembled WGS sequence"/>
</dbReference>
<evidence type="ECO:0000313" key="6">
    <source>
        <dbReference type="Proteomes" id="UP000318288"/>
    </source>
</evidence>
<keyword evidence="1 2" id="KW-0597">Phosphoprotein</keyword>
<dbReference type="PROSITE" id="PS50110">
    <property type="entry name" value="RESPONSE_REGULATORY"/>
    <property type="match status" value="1"/>
</dbReference>
<organism evidence="5 6">
    <name type="scientific">Rubripirellula tenax</name>
    <dbReference type="NCBI Taxonomy" id="2528015"/>
    <lineage>
        <taxon>Bacteria</taxon>
        <taxon>Pseudomonadati</taxon>
        <taxon>Planctomycetota</taxon>
        <taxon>Planctomycetia</taxon>
        <taxon>Pirellulales</taxon>
        <taxon>Pirellulaceae</taxon>
        <taxon>Rubripirellula</taxon>
    </lineage>
</organism>
<dbReference type="InterPro" id="IPR003594">
    <property type="entry name" value="HATPase_dom"/>
</dbReference>